<feature type="transmembrane region" description="Helical" evidence="2">
    <location>
        <begin position="173"/>
        <end position="197"/>
    </location>
</feature>
<dbReference type="OrthoDB" id="3350812at2759"/>
<evidence type="ECO:0000256" key="2">
    <source>
        <dbReference type="SAM" id="Phobius"/>
    </source>
</evidence>
<feature type="transmembrane region" description="Helical" evidence="2">
    <location>
        <begin position="22"/>
        <end position="45"/>
    </location>
</feature>
<evidence type="ECO:0000259" key="3">
    <source>
        <dbReference type="Pfam" id="PF20151"/>
    </source>
</evidence>
<keyword evidence="2" id="KW-0812">Transmembrane</keyword>
<keyword evidence="5" id="KW-1185">Reference proteome</keyword>
<feature type="transmembrane region" description="Helical" evidence="2">
    <location>
        <begin position="122"/>
        <end position="145"/>
    </location>
</feature>
<gene>
    <name evidence="4" type="ORF">PsYK624_121260</name>
</gene>
<feature type="domain" description="DUF6533" evidence="3">
    <location>
        <begin position="22"/>
        <end position="64"/>
    </location>
</feature>
<dbReference type="Pfam" id="PF20151">
    <property type="entry name" value="DUF6533"/>
    <property type="match status" value="1"/>
</dbReference>
<keyword evidence="2" id="KW-1133">Transmembrane helix</keyword>
<protein>
    <recommendedName>
        <fullName evidence="3">DUF6533 domain-containing protein</fullName>
    </recommendedName>
</protein>
<name>A0A9P3LIQ8_9APHY</name>
<evidence type="ECO:0000313" key="4">
    <source>
        <dbReference type="EMBL" id="GJE95934.1"/>
    </source>
</evidence>
<dbReference type="InterPro" id="IPR045340">
    <property type="entry name" value="DUF6533"/>
</dbReference>
<keyword evidence="2" id="KW-0472">Membrane</keyword>
<feature type="compositionally biased region" description="Acidic residues" evidence="1">
    <location>
        <begin position="296"/>
        <end position="315"/>
    </location>
</feature>
<feature type="transmembrane region" description="Helical" evidence="2">
    <location>
        <begin position="92"/>
        <end position="110"/>
    </location>
</feature>
<proteinExistence type="predicted"/>
<comment type="caution">
    <text evidence="4">The sequence shown here is derived from an EMBL/GenBank/DDBJ whole genome shotgun (WGS) entry which is preliminary data.</text>
</comment>
<dbReference type="EMBL" id="BPQB01000054">
    <property type="protein sequence ID" value="GJE95934.1"/>
    <property type="molecule type" value="Genomic_DNA"/>
</dbReference>
<dbReference type="AlphaFoldDB" id="A0A9P3LIQ8"/>
<feature type="region of interest" description="Disordered" evidence="1">
    <location>
        <begin position="287"/>
        <end position="324"/>
    </location>
</feature>
<feature type="transmembrane region" description="Helical" evidence="2">
    <location>
        <begin position="241"/>
        <end position="263"/>
    </location>
</feature>
<accession>A0A9P3LIQ8</accession>
<feature type="transmembrane region" description="Helical" evidence="2">
    <location>
        <begin position="218"/>
        <end position="235"/>
    </location>
</feature>
<reference evidence="4 5" key="1">
    <citation type="submission" date="2021-08" db="EMBL/GenBank/DDBJ databases">
        <title>Draft Genome Sequence of Phanerochaete sordida strain YK-624.</title>
        <authorList>
            <person name="Mori T."/>
            <person name="Dohra H."/>
            <person name="Suzuki T."/>
            <person name="Kawagishi H."/>
            <person name="Hirai H."/>
        </authorList>
    </citation>
    <scope>NUCLEOTIDE SEQUENCE [LARGE SCALE GENOMIC DNA]</scope>
    <source>
        <strain evidence="4 5">YK-624</strain>
    </source>
</reference>
<evidence type="ECO:0000256" key="1">
    <source>
        <dbReference type="SAM" id="MobiDB-lite"/>
    </source>
</evidence>
<organism evidence="4 5">
    <name type="scientific">Phanerochaete sordida</name>
    <dbReference type="NCBI Taxonomy" id="48140"/>
    <lineage>
        <taxon>Eukaryota</taxon>
        <taxon>Fungi</taxon>
        <taxon>Dikarya</taxon>
        <taxon>Basidiomycota</taxon>
        <taxon>Agaricomycotina</taxon>
        <taxon>Agaricomycetes</taxon>
        <taxon>Polyporales</taxon>
        <taxon>Phanerochaetaceae</taxon>
        <taxon>Phanerochaete</taxon>
    </lineage>
</organism>
<sequence length="324" mass="35233">MMAPASDTLQVNIARDGLVSNYFGVVACTIAVFDFVLTFDVEYAFVWKASFSLVKVLYILARGVPLTNVTIVTWQYLTPNISDENCRFVNQSVGWLTLLGILVAEAILMLRTWAVYERSRRVVIFLIVWAVLTWTPMTAILIVFLSSLRYGPIPDSVKNVPGSGCYVVSGNPVSFVCWVLLMISEAAILGLMVNKALRNYWVNMDSAVFKTVFRDGTVVYFYLFALSTANVIVTLTTSPGLGSTLLVLPGGVIHATLTARIVLNLRQLVASGDQLDLSTFSARATSGPLEFSPGAAEEDGGAAEWDSVIEEEEATGDGSEQLSA</sequence>
<evidence type="ECO:0000313" key="5">
    <source>
        <dbReference type="Proteomes" id="UP000703269"/>
    </source>
</evidence>
<dbReference type="Proteomes" id="UP000703269">
    <property type="component" value="Unassembled WGS sequence"/>
</dbReference>
<feature type="transmembrane region" description="Helical" evidence="2">
    <location>
        <begin position="57"/>
        <end position="77"/>
    </location>
</feature>